<protein>
    <recommendedName>
        <fullName evidence="4">Arrestin C-terminal-like domain-containing protein</fullName>
    </recommendedName>
</protein>
<dbReference type="OrthoDB" id="7789592at2759"/>
<dbReference type="GO" id="GO:0005737">
    <property type="term" value="C:cytoplasm"/>
    <property type="evidence" value="ECO:0007669"/>
    <property type="project" value="TreeGrafter"/>
</dbReference>
<feature type="compositionally biased region" description="Polar residues" evidence="3">
    <location>
        <begin position="380"/>
        <end position="392"/>
    </location>
</feature>
<dbReference type="PANTHER" id="PTHR11188">
    <property type="entry name" value="ARRESTIN DOMAIN CONTAINING PROTEIN"/>
    <property type="match status" value="1"/>
</dbReference>
<dbReference type="InterPro" id="IPR014756">
    <property type="entry name" value="Ig_E-set"/>
</dbReference>
<dbReference type="SMART" id="SM01017">
    <property type="entry name" value="Arrestin_C"/>
    <property type="match status" value="1"/>
</dbReference>
<organism evidence="5 6">
    <name type="scientific">Chironomus riparius</name>
    <dbReference type="NCBI Taxonomy" id="315576"/>
    <lineage>
        <taxon>Eukaryota</taxon>
        <taxon>Metazoa</taxon>
        <taxon>Ecdysozoa</taxon>
        <taxon>Arthropoda</taxon>
        <taxon>Hexapoda</taxon>
        <taxon>Insecta</taxon>
        <taxon>Pterygota</taxon>
        <taxon>Neoptera</taxon>
        <taxon>Endopterygota</taxon>
        <taxon>Diptera</taxon>
        <taxon>Nematocera</taxon>
        <taxon>Chironomoidea</taxon>
        <taxon>Chironomidae</taxon>
        <taxon>Chironominae</taxon>
        <taxon>Chironomus</taxon>
    </lineage>
</organism>
<dbReference type="Pfam" id="PF00339">
    <property type="entry name" value="Arrestin_N"/>
    <property type="match status" value="1"/>
</dbReference>
<feature type="domain" description="Arrestin C-terminal-like" evidence="4">
    <location>
        <begin position="182"/>
        <end position="315"/>
    </location>
</feature>
<gene>
    <name evidence="5" type="ORF">CHIRRI_LOCUS192</name>
</gene>
<dbReference type="InterPro" id="IPR011022">
    <property type="entry name" value="Arrestin_C-like"/>
</dbReference>
<sequence length="407" mass="45885">MTKINLQLEPNESGHLVYYPGHFLKGTVAMTLDSVKKFRGFHVTIYGEARAHWTETRSRTTGTGDNRRTENYTVNFEGKEVYLNSRTYLFGQRGGPTFEIQPGVHRYEFACQLPERLAYTAELRHGSIRYHVEAVLDIPWSFDKETKIPFTVVRYDDLNFFPELRIPLKYEEIKTFCCLFCKSGPFIMTVAMPYTGLAVGQTVNITIDYVNKSDVNVLHTRLKLKRTISYTSHTPEHKTRTDTEKMAEKMTQGVKGGDTNAIESSLDIPQTMMCSNGRYCQVVSISYAVEIEAVVDGCSTNPKIIFPVEIGSVPITFDNQFTQPQVPIGQISMPQMPFEQPSMPAAPIIHPSAPVPDEYINDLPPTFEEAMNMPKPESTPFMQPQPSQSGNFGWNIGAPSAPVNEKQ</sequence>
<comment type="similarity">
    <text evidence="1">Belongs to the arrestin family.</text>
</comment>
<proteinExistence type="inferred from homology"/>
<dbReference type="SUPFAM" id="SSF81296">
    <property type="entry name" value="E set domains"/>
    <property type="match status" value="2"/>
</dbReference>
<evidence type="ECO:0000259" key="4">
    <source>
        <dbReference type="SMART" id="SM01017"/>
    </source>
</evidence>
<dbReference type="InterPro" id="IPR011021">
    <property type="entry name" value="Arrestin-like_N"/>
</dbReference>
<feature type="region of interest" description="Disordered" evidence="3">
    <location>
        <begin position="372"/>
        <end position="407"/>
    </location>
</feature>
<dbReference type="InterPro" id="IPR014752">
    <property type="entry name" value="Arrestin-like_C"/>
</dbReference>
<dbReference type="EMBL" id="OU895877">
    <property type="protein sequence ID" value="CAG9797192.1"/>
    <property type="molecule type" value="Genomic_DNA"/>
</dbReference>
<dbReference type="PANTHER" id="PTHR11188:SF167">
    <property type="entry name" value="ARRESTIN C-TERMINAL-LIKE DOMAIN-CONTAINING PROTEIN-RELATED"/>
    <property type="match status" value="1"/>
</dbReference>
<dbReference type="GO" id="GO:0015031">
    <property type="term" value="P:protein transport"/>
    <property type="evidence" value="ECO:0007669"/>
    <property type="project" value="TreeGrafter"/>
</dbReference>
<dbReference type="Proteomes" id="UP001153620">
    <property type="component" value="Chromosome 1"/>
</dbReference>
<evidence type="ECO:0000256" key="2">
    <source>
        <dbReference type="ARBA" id="ARBA00022606"/>
    </source>
</evidence>
<evidence type="ECO:0000256" key="1">
    <source>
        <dbReference type="ARBA" id="ARBA00005298"/>
    </source>
</evidence>
<dbReference type="InterPro" id="IPR050357">
    <property type="entry name" value="Arrestin_domain-protein"/>
</dbReference>
<dbReference type="Gene3D" id="2.60.40.640">
    <property type="match status" value="2"/>
</dbReference>
<dbReference type="Pfam" id="PF02752">
    <property type="entry name" value="Arrestin_C"/>
    <property type="match status" value="1"/>
</dbReference>
<evidence type="ECO:0000256" key="3">
    <source>
        <dbReference type="SAM" id="MobiDB-lite"/>
    </source>
</evidence>
<reference evidence="5" key="1">
    <citation type="submission" date="2022-01" db="EMBL/GenBank/DDBJ databases">
        <authorList>
            <person name="King R."/>
        </authorList>
    </citation>
    <scope>NUCLEOTIDE SEQUENCE</scope>
</reference>
<keyword evidence="6" id="KW-1185">Reference proteome</keyword>
<evidence type="ECO:0000313" key="6">
    <source>
        <dbReference type="Proteomes" id="UP001153620"/>
    </source>
</evidence>
<name>A0A9N9RG20_9DIPT</name>
<accession>A0A9N9RG20</accession>
<keyword evidence="2" id="KW-0716">Sensory transduction</keyword>
<reference evidence="5" key="2">
    <citation type="submission" date="2022-10" db="EMBL/GenBank/DDBJ databases">
        <authorList>
            <consortium name="ENA_rothamsted_submissions"/>
            <consortium name="culmorum"/>
            <person name="King R."/>
        </authorList>
    </citation>
    <scope>NUCLEOTIDE SEQUENCE</scope>
</reference>
<evidence type="ECO:0000313" key="5">
    <source>
        <dbReference type="EMBL" id="CAG9797192.1"/>
    </source>
</evidence>
<dbReference type="AlphaFoldDB" id="A0A9N9RG20"/>